<protein>
    <submittedName>
        <fullName evidence="6">TetR family transcriptional regulator</fullName>
    </submittedName>
</protein>
<name>U5VSP9_9ACTN</name>
<dbReference type="PANTHER" id="PTHR47506:SF6">
    <property type="entry name" value="HTH-TYPE TRANSCRIPTIONAL REPRESSOR NEMR"/>
    <property type="match status" value="1"/>
</dbReference>
<dbReference type="KEGG" id="afs:AFR_08620"/>
<dbReference type="InterPro" id="IPR001647">
    <property type="entry name" value="HTH_TetR"/>
</dbReference>
<dbReference type="HOGENOM" id="CLU_069356_28_1_11"/>
<gene>
    <name evidence="6" type="ORF">AFR_08620</name>
</gene>
<accession>U5VSP9</accession>
<sequence>MREEIGDAALERFHTRGYSAAGVKDITDAAGVPKGSFYNHFPSKEAMAVEALHRYAATQGFELLADTSVPPVARVRAHFEFVATQQTARGFTRGCLYGNFAAEIADHSELVRAEVDTGFDRWAAGLAAAITEAQRDGTVRAGLDPGRTARFILNAWEGTLLGARASRSGESVEAFFALVFETILTA</sequence>
<dbReference type="SUPFAM" id="SSF46689">
    <property type="entry name" value="Homeodomain-like"/>
    <property type="match status" value="1"/>
</dbReference>
<dbReference type="PROSITE" id="PS50977">
    <property type="entry name" value="HTH_TETR_2"/>
    <property type="match status" value="1"/>
</dbReference>
<dbReference type="PRINTS" id="PR00455">
    <property type="entry name" value="HTHTETR"/>
</dbReference>
<dbReference type="Pfam" id="PF16925">
    <property type="entry name" value="TetR_C_13"/>
    <property type="match status" value="1"/>
</dbReference>
<keyword evidence="3" id="KW-0804">Transcription</keyword>
<evidence type="ECO:0000259" key="5">
    <source>
        <dbReference type="PROSITE" id="PS50977"/>
    </source>
</evidence>
<keyword evidence="1" id="KW-0805">Transcription regulation</keyword>
<evidence type="ECO:0000256" key="2">
    <source>
        <dbReference type="ARBA" id="ARBA00023125"/>
    </source>
</evidence>
<dbReference type="Pfam" id="PF00440">
    <property type="entry name" value="TetR_N"/>
    <property type="match status" value="1"/>
</dbReference>
<dbReference type="InterPro" id="IPR009057">
    <property type="entry name" value="Homeodomain-like_sf"/>
</dbReference>
<dbReference type="PANTHER" id="PTHR47506">
    <property type="entry name" value="TRANSCRIPTIONAL REGULATORY PROTEIN"/>
    <property type="match status" value="1"/>
</dbReference>
<evidence type="ECO:0000256" key="3">
    <source>
        <dbReference type="ARBA" id="ARBA00023163"/>
    </source>
</evidence>
<dbReference type="AlphaFoldDB" id="U5VSP9"/>
<dbReference type="eggNOG" id="COG1309">
    <property type="taxonomic scope" value="Bacteria"/>
</dbReference>
<evidence type="ECO:0000256" key="1">
    <source>
        <dbReference type="ARBA" id="ARBA00023015"/>
    </source>
</evidence>
<dbReference type="STRING" id="1246995.AFR_08620"/>
<dbReference type="GO" id="GO:0003677">
    <property type="term" value="F:DNA binding"/>
    <property type="evidence" value="ECO:0007669"/>
    <property type="project" value="UniProtKB-UniRule"/>
</dbReference>
<dbReference type="InterPro" id="IPR011075">
    <property type="entry name" value="TetR_C"/>
</dbReference>
<feature type="DNA-binding region" description="H-T-H motif" evidence="4">
    <location>
        <begin position="22"/>
        <end position="41"/>
    </location>
</feature>
<evidence type="ECO:0000313" key="7">
    <source>
        <dbReference type="Proteomes" id="UP000017746"/>
    </source>
</evidence>
<dbReference type="SUPFAM" id="SSF48498">
    <property type="entry name" value="Tetracyclin repressor-like, C-terminal domain"/>
    <property type="match status" value="1"/>
</dbReference>
<dbReference type="Gene3D" id="1.10.357.10">
    <property type="entry name" value="Tetracycline Repressor, domain 2"/>
    <property type="match status" value="1"/>
</dbReference>
<dbReference type="InterPro" id="IPR036271">
    <property type="entry name" value="Tet_transcr_reg_TetR-rel_C_sf"/>
</dbReference>
<keyword evidence="2 4" id="KW-0238">DNA-binding</keyword>
<evidence type="ECO:0000256" key="4">
    <source>
        <dbReference type="PROSITE-ProRule" id="PRU00335"/>
    </source>
</evidence>
<keyword evidence="7" id="KW-1185">Reference proteome</keyword>
<proteinExistence type="predicted"/>
<reference evidence="6 7" key="1">
    <citation type="journal article" date="2014" name="J. Biotechnol.">
        <title>Complete genome sequence of the actinobacterium Actinoplanes friuliensis HAG 010964, producer of the lipopeptide antibiotic friulimycin.</title>
        <authorList>
            <person name="Ruckert C."/>
            <person name="Szczepanowski R."/>
            <person name="Albersmeier A."/>
            <person name="Goesmann A."/>
            <person name="Fischer N."/>
            <person name="Steinkamper A."/>
            <person name="Puhler A."/>
            <person name="Biener R."/>
            <person name="Schwartz D."/>
            <person name="Kalinowski J."/>
        </authorList>
    </citation>
    <scope>NUCLEOTIDE SEQUENCE [LARGE SCALE GENOMIC DNA]</scope>
    <source>
        <strain evidence="6 7">DSM 7358</strain>
    </source>
</reference>
<feature type="domain" description="HTH tetR-type" evidence="5">
    <location>
        <begin position="1"/>
        <end position="59"/>
    </location>
</feature>
<dbReference type="Proteomes" id="UP000017746">
    <property type="component" value="Chromosome"/>
</dbReference>
<organism evidence="6 7">
    <name type="scientific">Actinoplanes friuliensis DSM 7358</name>
    <dbReference type="NCBI Taxonomy" id="1246995"/>
    <lineage>
        <taxon>Bacteria</taxon>
        <taxon>Bacillati</taxon>
        <taxon>Actinomycetota</taxon>
        <taxon>Actinomycetes</taxon>
        <taxon>Micromonosporales</taxon>
        <taxon>Micromonosporaceae</taxon>
        <taxon>Actinoplanes</taxon>
    </lineage>
</organism>
<evidence type="ECO:0000313" key="6">
    <source>
        <dbReference type="EMBL" id="AGZ40013.1"/>
    </source>
</evidence>
<dbReference type="EMBL" id="CP006272">
    <property type="protein sequence ID" value="AGZ40013.1"/>
    <property type="molecule type" value="Genomic_DNA"/>
</dbReference>
<dbReference type="PATRIC" id="fig|1246995.3.peg.1754"/>